<keyword evidence="3" id="KW-1185">Reference proteome</keyword>
<gene>
    <name evidence="2" type="ORF">BCR34DRAFT_591024</name>
</gene>
<name>A0A1Y1Z488_9PLEO</name>
<evidence type="ECO:0000313" key="3">
    <source>
        <dbReference type="Proteomes" id="UP000193144"/>
    </source>
</evidence>
<dbReference type="PANTHER" id="PTHR40780:SF2">
    <property type="entry name" value="DUF3669 DOMAIN-CONTAINING PROTEIN"/>
    <property type="match status" value="1"/>
</dbReference>
<dbReference type="AlphaFoldDB" id="A0A1Y1Z488"/>
<evidence type="ECO:0000313" key="2">
    <source>
        <dbReference type="EMBL" id="ORY05073.1"/>
    </source>
</evidence>
<dbReference type="PANTHER" id="PTHR40780">
    <property type="entry name" value="DUF3669 DOMAIN-CONTAINING PROTEIN"/>
    <property type="match status" value="1"/>
</dbReference>
<feature type="domain" description="DUF3669" evidence="1">
    <location>
        <begin position="275"/>
        <end position="336"/>
    </location>
</feature>
<organism evidence="2 3">
    <name type="scientific">Clohesyomyces aquaticus</name>
    <dbReference type="NCBI Taxonomy" id="1231657"/>
    <lineage>
        <taxon>Eukaryota</taxon>
        <taxon>Fungi</taxon>
        <taxon>Dikarya</taxon>
        <taxon>Ascomycota</taxon>
        <taxon>Pezizomycotina</taxon>
        <taxon>Dothideomycetes</taxon>
        <taxon>Pleosporomycetidae</taxon>
        <taxon>Pleosporales</taxon>
        <taxon>Lindgomycetaceae</taxon>
        <taxon>Clohesyomyces</taxon>
    </lineage>
</organism>
<dbReference type="Pfam" id="PF12417">
    <property type="entry name" value="DUF3669"/>
    <property type="match status" value="1"/>
</dbReference>
<evidence type="ECO:0000259" key="1">
    <source>
        <dbReference type="Pfam" id="PF12417"/>
    </source>
</evidence>
<comment type="caution">
    <text evidence="2">The sequence shown here is derived from an EMBL/GenBank/DDBJ whole genome shotgun (WGS) entry which is preliminary data.</text>
</comment>
<sequence length="367" mass="41931">MCFGNLGYHTGVHFLKRILSIRIFRATKPTSDSGSPTTCIIVRGECGTIWTFGGTPAIIKVPQEGKEDELYKGCHMHRLVEEAFRLAPTELRRDINVPSFLTWIKPINQTFWDANIKFFPEGFQSSYSLASTRIQSPPLPLIQAMFERCGWRKNKRQRKAFFSQLQEDNFLLRIFLGHRENRCPKQPFRLHDFDFRANEIESVGLDTKTYATTIGKTLAILHWRAGVDASGVEFVLGRGPMYKPSPTSSDFTDADKDGPQFINQAFDPYQQAAAIWLLDFDQCKRFRKDAAGIKQLERAFLSNDPCYPRPESKDPRDQALWEEFRKAYLDASSRLTLSRSPMVFIKIIERGARKSVSAEGSSLRPTA</sequence>
<dbReference type="EMBL" id="MCFA01000129">
    <property type="protein sequence ID" value="ORY05073.1"/>
    <property type="molecule type" value="Genomic_DNA"/>
</dbReference>
<protein>
    <submittedName>
        <fullName evidence="2">Zinc finger protein-domain-containing protein</fullName>
    </submittedName>
</protein>
<accession>A0A1Y1Z488</accession>
<reference evidence="2 3" key="1">
    <citation type="submission" date="2016-07" db="EMBL/GenBank/DDBJ databases">
        <title>Pervasive Adenine N6-methylation of Active Genes in Fungi.</title>
        <authorList>
            <consortium name="DOE Joint Genome Institute"/>
            <person name="Mondo S.J."/>
            <person name="Dannebaum R.O."/>
            <person name="Kuo R.C."/>
            <person name="Labutti K."/>
            <person name="Haridas S."/>
            <person name="Kuo A."/>
            <person name="Salamov A."/>
            <person name="Ahrendt S.R."/>
            <person name="Lipzen A."/>
            <person name="Sullivan W."/>
            <person name="Andreopoulos W.B."/>
            <person name="Clum A."/>
            <person name="Lindquist E."/>
            <person name="Daum C."/>
            <person name="Ramamoorthy G.K."/>
            <person name="Gryganskyi A."/>
            <person name="Culley D."/>
            <person name="Magnuson J.K."/>
            <person name="James T.Y."/>
            <person name="O'Malley M.A."/>
            <person name="Stajich J.E."/>
            <person name="Spatafora J.W."/>
            <person name="Visel A."/>
            <person name="Grigoriev I.V."/>
        </authorList>
    </citation>
    <scope>NUCLEOTIDE SEQUENCE [LARGE SCALE GENOMIC DNA]</scope>
    <source>
        <strain evidence="2 3">CBS 115471</strain>
    </source>
</reference>
<dbReference type="InterPro" id="IPR022137">
    <property type="entry name" value="Znf_prot_DUF3669"/>
</dbReference>
<proteinExistence type="predicted"/>
<dbReference type="Proteomes" id="UP000193144">
    <property type="component" value="Unassembled WGS sequence"/>
</dbReference>
<dbReference type="OrthoDB" id="2993351at2759"/>